<evidence type="ECO:0000313" key="6">
    <source>
        <dbReference type="EMBL" id="AEH37407.1"/>
    </source>
</evidence>
<dbReference type="Pfam" id="PF26502">
    <property type="entry name" value="DUF8167_2nd"/>
    <property type="match status" value="1"/>
</dbReference>
<dbReference type="STRING" id="797210.Halxa_2791"/>
<feature type="domain" description="DUF8167" evidence="5">
    <location>
        <begin position="223"/>
        <end position="315"/>
    </location>
</feature>
<feature type="transmembrane region" description="Helical" evidence="2">
    <location>
        <begin position="83"/>
        <end position="101"/>
    </location>
</feature>
<feature type="compositionally biased region" description="Basic and acidic residues" evidence="1">
    <location>
        <begin position="247"/>
        <end position="271"/>
    </location>
</feature>
<feature type="region of interest" description="Disordered" evidence="1">
    <location>
        <begin position="230"/>
        <end position="272"/>
    </location>
</feature>
<evidence type="ECO:0008006" key="8">
    <source>
        <dbReference type="Google" id="ProtNLM"/>
    </source>
</evidence>
<dbReference type="eggNOG" id="arCOG07570">
    <property type="taxonomic scope" value="Archaea"/>
</dbReference>
<proteinExistence type="predicted"/>
<dbReference type="RefSeq" id="WP_013880297.1">
    <property type="nucleotide sequence ID" value="NC_015666.1"/>
</dbReference>
<sequence length="412" mass="43768">MIDAAVYAELLRQASVGSTGLGLLSAVVAGLVAAGYRRVTTRAPPAGVAVGIGLSAAAGYLSYTVFASGALFEGIPLEHRASAGYLLATFAVAGVAGTAGGRFGDRIARQVLDIDRIDANGEPASIVRAARLAVALELPGTIDDADGYRPVDSSVRRALAGTVIEVPHDSSISERRDRIERHLERDYDLDYATVTMAADGSVERVRVGRREPGLGSLLPPSTVAVAIRTDPLPDASVGDPVEIWTSESRERGRTTDDERERERRRDQDQAQERLVATGTLRASTGSVATVLVDAGRARDLAADERYRLVAHPDETTDGYEFAAAVRRADETVTTLTVEPGGSLVGEFVGWLPGRVLVLERDGDRQPLPPDRRTLEAGDECWLLASPAELAALEAETGDTATSVESETGERAW</sequence>
<evidence type="ECO:0000313" key="7">
    <source>
        <dbReference type="Proteomes" id="UP000006794"/>
    </source>
</evidence>
<dbReference type="InterPro" id="IPR058604">
    <property type="entry name" value="DUF8167_3rd"/>
</dbReference>
<dbReference type="InterPro" id="IPR058603">
    <property type="entry name" value="DUF8167_2nd"/>
</dbReference>
<dbReference type="GeneID" id="10797744"/>
<name>F8D920_HALXS</name>
<keyword evidence="2" id="KW-0472">Membrane</keyword>
<keyword evidence="2" id="KW-0812">Transmembrane</keyword>
<accession>F8D920</accession>
<evidence type="ECO:0000259" key="3">
    <source>
        <dbReference type="Pfam" id="PF26501"/>
    </source>
</evidence>
<dbReference type="EMBL" id="CP002839">
    <property type="protein sequence ID" value="AEH37407.1"/>
    <property type="molecule type" value="Genomic_DNA"/>
</dbReference>
<organism evidence="6 7">
    <name type="scientific">Halopiger xanaduensis (strain DSM 18323 / JCM 14033 / SH-6)</name>
    <dbReference type="NCBI Taxonomy" id="797210"/>
    <lineage>
        <taxon>Archaea</taxon>
        <taxon>Methanobacteriati</taxon>
        <taxon>Methanobacteriota</taxon>
        <taxon>Stenosarchaea group</taxon>
        <taxon>Halobacteria</taxon>
        <taxon>Halobacteriales</taxon>
        <taxon>Natrialbaceae</taxon>
        <taxon>Halopiger</taxon>
    </lineage>
</organism>
<dbReference type="InterPro" id="IPR058480">
    <property type="entry name" value="DUF8167_N"/>
</dbReference>
<feature type="domain" description="DUF8167" evidence="3">
    <location>
        <begin position="9"/>
        <end position="109"/>
    </location>
</feature>
<evidence type="ECO:0000256" key="2">
    <source>
        <dbReference type="SAM" id="Phobius"/>
    </source>
</evidence>
<feature type="domain" description="DUF8167" evidence="4">
    <location>
        <begin position="134"/>
        <end position="209"/>
    </location>
</feature>
<dbReference type="OrthoDB" id="205214at2157"/>
<dbReference type="Pfam" id="PF26501">
    <property type="entry name" value="DUF8167"/>
    <property type="match status" value="1"/>
</dbReference>
<evidence type="ECO:0000259" key="4">
    <source>
        <dbReference type="Pfam" id="PF26502"/>
    </source>
</evidence>
<reference evidence="6 7" key="1">
    <citation type="journal article" date="2012" name="Stand. Genomic Sci.">
        <title>Complete genome sequence of Halopiger xanaduensis type strain (SH-6(T)).</title>
        <authorList>
            <person name="Anderson I."/>
            <person name="Tindall B.J."/>
            <person name="Rohde M."/>
            <person name="Lucas S."/>
            <person name="Han J."/>
            <person name="Lapidus A."/>
            <person name="Cheng J.F."/>
            <person name="Goodwin L."/>
            <person name="Pitluck S."/>
            <person name="Peters L."/>
            <person name="Pati A."/>
            <person name="Mikhailova N."/>
            <person name="Pagani I."/>
            <person name="Teshima H."/>
            <person name="Han C."/>
            <person name="Tapia R."/>
            <person name="Land M."/>
            <person name="Woyke T."/>
            <person name="Klenk H.P."/>
            <person name="Kyrpides N."/>
            <person name="Ivanova N."/>
        </authorList>
    </citation>
    <scope>NUCLEOTIDE SEQUENCE [LARGE SCALE GENOMIC DNA]</scope>
    <source>
        <strain evidence="7">DSM 18323 / JCM 14033 / SH-6</strain>
    </source>
</reference>
<evidence type="ECO:0000259" key="5">
    <source>
        <dbReference type="Pfam" id="PF26503"/>
    </source>
</evidence>
<dbReference type="AlphaFoldDB" id="F8D920"/>
<dbReference type="Proteomes" id="UP000006794">
    <property type="component" value="Chromosome"/>
</dbReference>
<gene>
    <name evidence="6" type="ordered locus">Halxa_2791</name>
</gene>
<feature type="transmembrane region" description="Helical" evidence="2">
    <location>
        <begin position="48"/>
        <end position="71"/>
    </location>
</feature>
<feature type="transmembrane region" description="Helical" evidence="2">
    <location>
        <begin position="16"/>
        <end position="36"/>
    </location>
</feature>
<dbReference type="Pfam" id="PF26503">
    <property type="entry name" value="DUF8167_3rd"/>
    <property type="match status" value="1"/>
</dbReference>
<protein>
    <recommendedName>
        <fullName evidence="8">RCK C-terminal domain-containing protein</fullName>
    </recommendedName>
</protein>
<keyword evidence="7" id="KW-1185">Reference proteome</keyword>
<dbReference type="HOGENOM" id="CLU_038780_0_0_2"/>
<evidence type="ECO:0000256" key="1">
    <source>
        <dbReference type="SAM" id="MobiDB-lite"/>
    </source>
</evidence>
<dbReference type="KEGG" id="hxa:Halxa_2791"/>
<keyword evidence="2" id="KW-1133">Transmembrane helix</keyword>